<evidence type="ECO:0000313" key="1">
    <source>
        <dbReference type="EMBL" id="MBP2070699.1"/>
    </source>
</evidence>
<reference evidence="1" key="1">
    <citation type="submission" date="2021-03" db="EMBL/GenBank/DDBJ databases">
        <title>Genomic Encyclopedia of Type Strains, Phase IV (KMG-IV): sequencing the most valuable type-strain genomes for metagenomic binning, comparative biology and taxonomic classification.</title>
        <authorList>
            <person name="Goeker M."/>
        </authorList>
    </citation>
    <scope>NUCLEOTIDE SEQUENCE</scope>
    <source>
        <strain evidence="1">DSM 101588</strain>
    </source>
</reference>
<evidence type="ECO:0000313" key="2">
    <source>
        <dbReference type="Proteomes" id="UP001166402"/>
    </source>
</evidence>
<protein>
    <submittedName>
        <fullName evidence="1">Nucleic acid-binding protein</fullName>
    </submittedName>
</protein>
<sequence>MVGISPLNKANVLNINNDIILDNVIATDTNAIMYAFGYPTCIKDGIIENSNINNLLQNQYYSFFDKAASNDTIITYTHTNICEIRTLSQKLVSKRKAKEENLSNFKWKDIYSKYDYLKEESNNLSNIIISTIEQSPYFLYLEQLTSLEIINLENQLLLNASIDSNDATIIANALAYKINSILTNDMQYANVRGINIYTSNPKMLIGTNNNLIDFNTTCKFYKEYLNENLIGKVKDE</sequence>
<organism evidence="1 2">
    <name type="scientific">Thermoanaerobacterium butyriciformans</name>
    <dbReference type="NCBI Taxonomy" id="1702242"/>
    <lineage>
        <taxon>Bacteria</taxon>
        <taxon>Bacillati</taxon>
        <taxon>Bacillota</taxon>
        <taxon>Clostridia</taxon>
        <taxon>Thermoanaerobacterales</taxon>
        <taxon>Thermoanaerobacteraceae</taxon>
        <taxon>Thermoanaerobacterium</taxon>
    </lineage>
</organism>
<comment type="caution">
    <text evidence="1">The sequence shown here is derived from an EMBL/GenBank/DDBJ whole genome shotgun (WGS) entry which is preliminary data.</text>
</comment>
<dbReference type="Proteomes" id="UP001166402">
    <property type="component" value="Unassembled WGS sequence"/>
</dbReference>
<dbReference type="EMBL" id="JAGGLT010000001">
    <property type="protein sequence ID" value="MBP2070699.1"/>
    <property type="molecule type" value="Genomic_DNA"/>
</dbReference>
<dbReference type="RefSeq" id="WP_209452679.1">
    <property type="nucleotide sequence ID" value="NZ_JAGGLT010000001.1"/>
</dbReference>
<proteinExistence type="predicted"/>
<name>A0ABS4NBX2_9THEO</name>
<keyword evidence="2" id="KW-1185">Reference proteome</keyword>
<accession>A0ABS4NBX2</accession>
<gene>
    <name evidence="1" type="ORF">J2Z80_000197</name>
</gene>